<dbReference type="EMBL" id="JAPDOB010000001">
    <property type="protein sequence ID" value="MCW3797357.1"/>
    <property type="molecule type" value="Genomic_DNA"/>
</dbReference>
<feature type="compositionally biased region" description="Basic and acidic residues" evidence="1">
    <location>
        <begin position="152"/>
        <end position="165"/>
    </location>
</feature>
<protein>
    <submittedName>
        <fullName evidence="2">DUF1465 family protein</fullName>
    </submittedName>
</protein>
<evidence type="ECO:0000313" key="2">
    <source>
        <dbReference type="EMBL" id="MCW3797357.1"/>
    </source>
</evidence>
<dbReference type="Gene3D" id="1.10.8.930">
    <property type="entry name" value="Protein of unknown function DUF1465"/>
    <property type="match status" value="1"/>
</dbReference>
<keyword evidence="3" id="KW-1185">Reference proteome</keyword>
<feature type="region of interest" description="Disordered" evidence="1">
    <location>
        <begin position="135"/>
        <end position="165"/>
    </location>
</feature>
<proteinExistence type="predicted"/>
<gene>
    <name evidence="2" type="ORF">OMW55_05995</name>
</gene>
<name>A0ABT3JE65_9SPHN</name>
<evidence type="ECO:0000313" key="3">
    <source>
        <dbReference type="Proteomes" id="UP001526246"/>
    </source>
</evidence>
<evidence type="ECO:0000256" key="1">
    <source>
        <dbReference type="SAM" id="MobiDB-lite"/>
    </source>
</evidence>
<dbReference type="InterPro" id="IPR010848">
    <property type="entry name" value="DUF1465"/>
</dbReference>
<organism evidence="2 3">
    <name type="scientific">Sphingomonas arvum</name>
    <dbReference type="NCBI Taxonomy" id="2992113"/>
    <lineage>
        <taxon>Bacteria</taxon>
        <taxon>Pseudomonadati</taxon>
        <taxon>Pseudomonadota</taxon>
        <taxon>Alphaproteobacteria</taxon>
        <taxon>Sphingomonadales</taxon>
        <taxon>Sphingomonadaceae</taxon>
        <taxon>Sphingomonas</taxon>
    </lineage>
</organism>
<dbReference type="RefSeq" id="WP_264881569.1">
    <property type="nucleotide sequence ID" value="NZ_JAPDOB010000001.1"/>
</dbReference>
<dbReference type="InterPro" id="IPR038301">
    <property type="entry name" value="AraC-like_sf"/>
</dbReference>
<accession>A0ABT3JE65</accession>
<sequence>MFDPSDQSSARARITPRLIESLYTEAMLLADEARTYFDQEGRGERSELDPFVRVGFACESLKVTTRIMHIVAWLLTQRAVESGELPSGVERRPERRLGHAAESDHAVVQQLPPSAQRLVNASVDLYARVSRLDEDGFDEAPVPSPARALMGRLERDLRRGSGDSQ</sequence>
<dbReference type="Pfam" id="PF07323">
    <property type="entry name" value="DUF1465"/>
    <property type="match status" value="1"/>
</dbReference>
<reference evidence="2 3" key="1">
    <citation type="submission" date="2022-10" db="EMBL/GenBank/DDBJ databases">
        <title>Sphingomonas sp.</title>
        <authorList>
            <person name="Jin C."/>
        </authorList>
    </citation>
    <scope>NUCLEOTIDE SEQUENCE [LARGE SCALE GENOMIC DNA]</scope>
    <source>
        <strain evidence="2 3">BN140010</strain>
    </source>
</reference>
<dbReference type="Proteomes" id="UP001526246">
    <property type="component" value="Unassembled WGS sequence"/>
</dbReference>
<comment type="caution">
    <text evidence="2">The sequence shown here is derived from an EMBL/GenBank/DDBJ whole genome shotgun (WGS) entry which is preliminary data.</text>
</comment>